<evidence type="ECO:0000256" key="3">
    <source>
        <dbReference type="ARBA" id="ARBA00023004"/>
    </source>
</evidence>
<dbReference type="SUPFAM" id="SSF102114">
    <property type="entry name" value="Radical SAM enzymes"/>
    <property type="match status" value="1"/>
</dbReference>
<dbReference type="PANTHER" id="PTHR11228">
    <property type="entry name" value="RADICAL SAM DOMAIN PROTEIN"/>
    <property type="match status" value="1"/>
</dbReference>
<dbReference type="Gene3D" id="3.20.20.70">
    <property type="entry name" value="Aldolase class I"/>
    <property type="match status" value="1"/>
</dbReference>
<protein>
    <submittedName>
        <fullName evidence="7">Coenzyme PQQ synthesis protein E</fullName>
    </submittedName>
</protein>
<evidence type="ECO:0000256" key="4">
    <source>
        <dbReference type="ARBA" id="ARBA00023014"/>
    </source>
</evidence>
<dbReference type="RefSeq" id="WP_153534563.1">
    <property type="nucleotide sequence ID" value="NZ_WEGH01000002.1"/>
</dbReference>
<dbReference type="InterPro" id="IPR007197">
    <property type="entry name" value="rSAM"/>
</dbReference>
<reference evidence="7 8" key="1">
    <citation type="submission" date="2019-10" db="EMBL/GenBank/DDBJ databases">
        <title>Actinomadura rubteroloni sp. nov. and Actinomadura macrotermitis sp. nov., isolated from the gut of fungus growing-termite Macrotermes natalensis.</title>
        <authorList>
            <person name="Benndorf R."/>
            <person name="Martin K."/>
            <person name="Kuefner M."/>
            <person name="De Beer W."/>
            <person name="Kaster A.-K."/>
            <person name="Vollmers J."/>
            <person name="Poulsen M."/>
            <person name="Beemelmanns C."/>
        </authorList>
    </citation>
    <scope>NUCLEOTIDE SEQUENCE [LARGE SCALE GENOMIC DNA]</scope>
    <source>
        <strain evidence="7 8">RB68</strain>
    </source>
</reference>
<evidence type="ECO:0000313" key="8">
    <source>
        <dbReference type="Proteomes" id="UP000487268"/>
    </source>
</evidence>
<dbReference type="OrthoDB" id="9782387at2"/>
<accession>A0A7K0BY79</accession>
<dbReference type="SFLD" id="SFLDG01067">
    <property type="entry name" value="SPASM/twitch_domain_containing"/>
    <property type="match status" value="1"/>
</dbReference>
<dbReference type="CDD" id="cd01335">
    <property type="entry name" value="Radical_SAM"/>
    <property type="match status" value="1"/>
</dbReference>
<dbReference type="GO" id="GO:0051536">
    <property type="term" value="F:iron-sulfur cluster binding"/>
    <property type="evidence" value="ECO:0007669"/>
    <property type="project" value="UniProtKB-KW"/>
</dbReference>
<dbReference type="GO" id="GO:0003824">
    <property type="term" value="F:catalytic activity"/>
    <property type="evidence" value="ECO:0007669"/>
    <property type="project" value="InterPro"/>
</dbReference>
<dbReference type="EMBL" id="WEGH01000002">
    <property type="protein sequence ID" value="MQY06129.1"/>
    <property type="molecule type" value="Genomic_DNA"/>
</dbReference>
<dbReference type="AlphaFoldDB" id="A0A7K0BY79"/>
<organism evidence="7 8">
    <name type="scientific">Actinomadura macrotermitis</name>
    <dbReference type="NCBI Taxonomy" id="2585200"/>
    <lineage>
        <taxon>Bacteria</taxon>
        <taxon>Bacillati</taxon>
        <taxon>Actinomycetota</taxon>
        <taxon>Actinomycetes</taxon>
        <taxon>Streptosporangiales</taxon>
        <taxon>Thermomonosporaceae</taxon>
        <taxon>Actinomadura</taxon>
    </lineage>
</organism>
<dbReference type="InterPro" id="IPR058240">
    <property type="entry name" value="rSAM_sf"/>
</dbReference>
<evidence type="ECO:0000256" key="2">
    <source>
        <dbReference type="ARBA" id="ARBA00022723"/>
    </source>
</evidence>
<evidence type="ECO:0000256" key="1">
    <source>
        <dbReference type="ARBA" id="ARBA00022691"/>
    </source>
</evidence>
<keyword evidence="2" id="KW-0479">Metal-binding</keyword>
<sequence length="286" mass="30663">MTIALESPASARQVPRLVWLDLTRKCQLNCGHCYNDSGAHGSHGEMARNDWLRVIDQISDLGVPEVQFIGGEPTLHPHAAELVAYALAAGLRAEVFSNLAHPLGDAWWNLLRHGSVRLATSYYSDDPDERNAITGRPSHVRTRANIVKAIDLGVRLRVGIVRLFEAQRVQEARRELEEIGVTGITIDSGRPFGRAAAGQAPSEANLCGKCGDGKAAIRPDGAVTPWVFADWLTVGSVRSMDLATLLNSEAMTRANAAIQNAPRSGACDPDAECSPGSPGSGCNPRN</sequence>
<dbReference type="PANTHER" id="PTHR11228:SF34">
    <property type="entry name" value="TUNGSTEN-CONTAINING ALDEHYDE FERREDOXIN OXIDOREDUCTASE COFACTOR MODIFYING PROTEIN"/>
    <property type="match status" value="1"/>
</dbReference>
<feature type="region of interest" description="Disordered" evidence="5">
    <location>
        <begin position="261"/>
        <end position="286"/>
    </location>
</feature>
<feature type="domain" description="Radical SAM core" evidence="6">
    <location>
        <begin position="22"/>
        <end position="155"/>
    </location>
</feature>
<keyword evidence="3" id="KW-0408">Iron</keyword>
<proteinExistence type="predicted"/>
<evidence type="ECO:0000259" key="6">
    <source>
        <dbReference type="Pfam" id="PF04055"/>
    </source>
</evidence>
<keyword evidence="1" id="KW-0949">S-adenosyl-L-methionine</keyword>
<evidence type="ECO:0000256" key="5">
    <source>
        <dbReference type="SAM" id="MobiDB-lite"/>
    </source>
</evidence>
<keyword evidence="8" id="KW-1185">Reference proteome</keyword>
<dbReference type="SFLD" id="SFLDS00029">
    <property type="entry name" value="Radical_SAM"/>
    <property type="match status" value="1"/>
</dbReference>
<dbReference type="Pfam" id="PF04055">
    <property type="entry name" value="Radical_SAM"/>
    <property type="match status" value="1"/>
</dbReference>
<dbReference type="InterPro" id="IPR013785">
    <property type="entry name" value="Aldolase_TIM"/>
</dbReference>
<name>A0A7K0BY79_9ACTN</name>
<dbReference type="InterPro" id="IPR050377">
    <property type="entry name" value="Radical_SAM_PqqE_MftC-like"/>
</dbReference>
<gene>
    <name evidence="7" type="primary">pqqE</name>
    <name evidence="7" type="ORF">ACRB68_42100</name>
</gene>
<comment type="caution">
    <text evidence="7">The sequence shown here is derived from an EMBL/GenBank/DDBJ whole genome shotgun (WGS) entry which is preliminary data.</text>
</comment>
<keyword evidence="4" id="KW-0411">Iron-sulfur</keyword>
<dbReference type="GO" id="GO:0046872">
    <property type="term" value="F:metal ion binding"/>
    <property type="evidence" value="ECO:0007669"/>
    <property type="project" value="UniProtKB-KW"/>
</dbReference>
<evidence type="ECO:0000313" key="7">
    <source>
        <dbReference type="EMBL" id="MQY06129.1"/>
    </source>
</evidence>
<dbReference type="Proteomes" id="UP000487268">
    <property type="component" value="Unassembled WGS sequence"/>
</dbReference>